<evidence type="ECO:0000259" key="2">
    <source>
        <dbReference type="Pfam" id="PF14358"/>
    </source>
</evidence>
<feature type="domain" description="Flavinylation-associated cytochrome" evidence="2">
    <location>
        <begin position="9"/>
        <end position="80"/>
    </location>
</feature>
<organism evidence="3 4">
    <name type="scientific">Candidatus Methanolliviera hydrocarbonicum</name>
    <dbReference type="NCBI Taxonomy" id="2491085"/>
    <lineage>
        <taxon>Archaea</taxon>
        <taxon>Methanobacteriati</taxon>
        <taxon>Methanobacteriota</taxon>
        <taxon>Candidatus Methanoliparia</taxon>
        <taxon>Candidatus Methanoliparales</taxon>
        <taxon>Candidatus Methanollivieraceae</taxon>
        <taxon>Candidatus Methanolliviera</taxon>
    </lineage>
</organism>
<feature type="transmembrane region" description="Helical" evidence="1">
    <location>
        <begin position="12"/>
        <end position="32"/>
    </location>
</feature>
<dbReference type="EMBL" id="RXIL01000128">
    <property type="protein sequence ID" value="RZN67800.1"/>
    <property type="molecule type" value="Genomic_DNA"/>
</dbReference>
<reference evidence="3 4" key="1">
    <citation type="journal article" date="2019" name="Nat. Microbiol.">
        <title>Wide diversity of methane and short-chain alkane metabolisms in uncultured archaea.</title>
        <authorList>
            <person name="Borrel G."/>
            <person name="Adam P.S."/>
            <person name="McKay L.J."/>
            <person name="Chen L.X."/>
            <person name="Sierra-Garcia I.N."/>
            <person name="Sieber C.M."/>
            <person name="Letourneur Q."/>
            <person name="Ghozlane A."/>
            <person name="Andersen G.L."/>
            <person name="Li W.J."/>
            <person name="Hallam S.J."/>
            <person name="Muyzer G."/>
            <person name="de Oliveira V.M."/>
            <person name="Inskeep W.P."/>
            <person name="Banfield J.F."/>
            <person name="Gribaldo S."/>
        </authorList>
    </citation>
    <scope>NUCLEOTIDE SEQUENCE [LARGE SCALE GENOMIC DNA]</scope>
    <source>
        <strain evidence="3">NM1b</strain>
    </source>
</reference>
<accession>A0A520KV92</accession>
<dbReference type="Pfam" id="PF14358">
    <property type="entry name" value="DUF4405"/>
    <property type="match status" value="1"/>
</dbReference>
<sequence>MKKVKLNAFIDIFSFFAFLFSFFSGVILWRVLPGGGFHGGRVFLTEQFFLGLARQDWKNIHHVSCLIFTILILCHLILHWNWIKNLPKMSG</sequence>
<gene>
    <name evidence="3" type="ORF">EF807_07020</name>
</gene>
<dbReference type="InterPro" id="IPR025517">
    <property type="entry name" value="DUF4405"/>
</dbReference>
<name>A0A520KV92_9EURY</name>
<keyword evidence="1" id="KW-0812">Transmembrane</keyword>
<keyword evidence="1" id="KW-0472">Membrane</keyword>
<protein>
    <submittedName>
        <fullName evidence="3">DUF4405 domain-containing protein</fullName>
    </submittedName>
</protein>
<evidence type="ECO:0000313" key="4">
    <source>
        <dbReference type="Proteomes" id="UP000320766"/>
    </source>
</evidence>
<dbReference type="Proteomes" id="UP000320766">
    <property type="component" value="Unassembled WGS sequence"/>
</dbReference>
<evidence type="ECO:0000313" key="3">
    <source>
        <dbReference type="EMBL" id="RZN67800.1"/>
    </source>
</evidence>
<dbReference type="AlphaFoldDB" id="A0A520KV92"/>
<feature type="transmembrane region" description="Helical" evidence="1">
    <location>
        <begin position="60"/>
        <end position="83"/>
    </location>
</feature>
<evidence type="ECO:0000256" key="1">
    <source>
        <dbReference type="SAM" id="Phobius"/>
    </source>
</evidence>
<keyword evidence="1" id="KW-1133">Transmembrane helix</keyword>
<comment type="caution">
    <text evidence="3">The sequence shown here is derived from an EMBL/GenBank/DDBJ whole genome shotgun (WGS) entry which is preliminary data.</text>
</comment>
<proteinExistence type="predicted"/>